<dbReference type="Gene3D" id="3.30.70.2340">
    <property type="entry name" value="Uncharacterised protein PF12112 family, DUF3579"/>
    <property type="match status" value="1"/>
</dbReference>
<dbReference type="Proteomes" id="UP000064243">
    <property type="component" value="Unassembled WGS sequence"/>
</dbReference>
<evidence type="ECO:0000313" key="1">
    <source>
        <dbReference type="EMBL" id="KVW95656.1"/>
    </source>
</evidence>
<dbReference type="RefSeq" id="WP_059755445.1">
    <property type="nucleotide sequence ID" value="NZ_LDUG01000024.1"/>
</dbReference>
<dbReference type="AlphaFoldDB" id="A0A119CVV1"/>
<keyword evidence="2" id="KW-1185">Reference proteome</keyword>
<accession>A0A119CVV1</accession>
<dbReference type="STRING" id="1123392.GCA_000376425_00330"/>
<dbReference type="InterPro" id="IPR021969">
    <property type="entry name" value="DUF3579"/>
</dbReference>
<comment type="caution">
    <text evidence="1">The sequence shown here is derived from an EMBL/GenBank/DDBJ whole genome shotgun (WGS) entry which is preliminary data.</text>
</comment>
<protein>
    <submittedName>
        <fullName evidence="1">PhnO</fullName>
    </submittedName>
</protein>
<gene>
    <name evidence="1" type="ORF">ABW22_09455</name>
</gene>
<proteinExistence type="predicted"/>
<sequence>MDDASANAPFIIRGITTGGARFRPSDWADRLAGAFAVIDPNNRTNYSPYVQPTTLDGVPCVVVDKRLKDADANAYRFLQTFARSNELQTENAD</sequence>
<reference evidence="1 2" key="1">
    <citation type="journal article" date="2015" name="Appl. Environ. Microbiol.">
        <title>Aerobic and Anaerobic Thiosulfate Oxidation by a Cold-Adapted, Subglacial Chemoautotroph.</title>
        <authorList>
            <person name="Harrold Z.R."/>
            <person name="Skidmore M.L."/>
            <person name="Hamilton T.L."/>
            <person name="Desch L."/>
            <person name="Amada K."/>
            <person name="van Gelder W."/>
            <person name="Glover K."/>
            <person name="Roden E.E."/>
            <person name="Boyd E.S."/>
        </authorList>
    </citation>
    <scope>NUCLEOTIDE SEQUENCE [LARGE SCALE GENOMIC DNA]</scope>
    <source>
        <strain evidence="1 2">RG</strain>
    </source>
</reference>
<organism evidence="1 2">
    <name type="scientific">Thiobacillus denitrificans</name>
    <dbReference type="NCBI Taxonomy" id="36861"/>
    <lineage>
        <taxon>Bacteria</taxon>
        <taxon>Pseudomonadati</taxon>
        <taxon>Pseudomonadota</taxon>
        <taxon>Betaproteobacteria</taxon>
        <taxon>Nitrosomonadales</taxon>
        <taxon>Thiobacillaceae</taxon>
        <taxon>Thiobacillus</taxon>
    </lineage>
</organism>
<dbReference type="OrthoDB" id="9814727at2"/>
<dbReference type="EMBL" id="LDUG01000024">
    <property type="protein sequence ID" value="KVW95656.1"/>
    <property type="molecule type" value="Genomic_DNA"/>
</dbReference>
<evidence type="ECO:0000313" key="2">
    <source>
        <dbReference type="Proteomes" id="UP000064243"/>
    </source>
</evidence>
<dbReference type="PATRIC" id="fig|36861.3.peg.1550"/>
<dbReference type="Pfam" id="PF12112">
    <property type="entry name" value="DUF3579"/>
    <property type="match status" value="1"/>
</dbReference>
<name>A0A119CVV1_THIDE</name>